<evidence type="ECO:0000256" key="1">
    <source>
        <dbReference type="ARBA" id="ARBA00006849"/>
    </source>
</evidence>
<feature type="compositionally biased region" description="Low complexity" evidence="6">
    <location>
        <begin position="223"/>
        <end position="240"/>
    </location>
</feature>
<evidence type="ECO:0000259" key="7">
    <source>
        <dbReference type="PROSITE" id="PS51085"/>
    </source>
</evidence>
<dbReference type="InterPro" id="IPR001041">
    <property type="entry name" value="2Fe-2S_ferredoxin-type"/>
</dbReference>
<dbReference type="GO" id="GO:0051537">
    <property type="term" value="F:2 iron, 2 sulfur cluster binding"/>
    <property type="evidence" value="ECO:0007669"/>
    <property type="project" value="InterPro"/>
</dbReference>
<organism evidence="8 9">
    <name type="scientific">Subtercola boreus</name>
    <dbReference type="NCBI Taxonomy" id="120213"/>
    <lineage>
        <taxon>Bacteria</taxon>
        <taxon>Bacillati</taxon>
        <taxon>Actinomycetota</taxon>
        <taxon>Actinomycetes</taxon>
        <taxon>Micrococcales</taxon>
        <taxon>Microbacteriaceae</taxon>
        <taxon>Subtercola</taxon>
    </lineage>
</organism>
<dbReference type="InterPro" id="IPR036010">
    <property type="entry name" value="2Fe-2S_ferredoxin-like_sf"/>
</dbReference>
<dbReference type="SUPFAM" id="SSF56003">
    <property type="entry name" value="Molybdenum cofactor-binding domain"/>
    <property type="match status" value="1"/>
</dbReference>
<dbReference type="InterPro" id="IPR046867">
    <property type="entry name" value="AldOxase/xan_DH_MoCoBD2"/>
</dbReference>
<feature type="region of interest" description="Disordered" evidence="6">
    <location>
        <begin position="223"/>
        <end position="247"/>
    </location>
</feature>
<dbReference type="InterPro" id="IPR036884">
    <property type="entry name" value="2Fe-2S-bd_dom_sf"/>
</dbReference>
<dbReference type="Pfam" id="PF20256">
    <property type="entry name" value="MoCoBD_2"/>
    <property type="match status" value="1"/>
</dbReference>
<dbReference type="SMART" id="SM01008">
    <property type="entry name" value="Ald_Xan_dh_C"/>
    <property type="match status" value="1"/>
</dbReference>
<dbReference type="OrthoDB" id="9758509at2"/>
<dbReference type="Pfam" id="PF01315">
    <property type="entry name" value="Ald_Xan_dh_C"/>
    <property type="match status" value="1"/>
</dbReference>
<dbReference type="CDD" id="cd00207">
    <property type="entry name" value="fer2"/>
    <property type="match status" value="1"/>
</dbReference>
<evidence type="ECO:0000256" key="3">
    <source>
        <dbReference type="ARBA" id="ARBA00022723"/>
    </source>
</evidence>
<keyword evidence="9" id="KW-1185">Reference proteome</keyword>
<comment type="caution">
    <text evidence="8">The sequence shown here is derived from an EMBL/GenBank/DDBJ whole genome shotgun (WGS) entry which is preliminary data.</text>
</comment>
<dbReference type="InterPro" id="IPR008274">
    <property type="entry name" value="AldOxase/xan_DH_MoCoBD1"/>
</dbReference>
<dbReference type="SUPFAM" id="SSF54292">
    <property type="entry name" value="2Fe-2S ferredoxin-like"/>
    <property type="match status" value="1"/>
</dbReference>
<dbReference type="PIRSF" id="PIRSF000127">
    <property type="entry name" value="Xanthine_DH"/>
    <property type="match status" value="1"/>
</dbReference>
<proteinExistence type="inferred from homology"/>
<comment type="similarity">
    <text evidence="1">Belongs to the xanthine dehydrogenase family.</text>
</comment>
<dbReference type="InterPro" id="IPR037165">
    <property type="entry name" value="AldOxase/xan_DH_Mopterin-bd_sf"/>
</dbReference>
<keyword evidence="2" id="KW-0500">Molybdenum</keyword>
<name>A0A3E0VNX2_9MICO</name>
<dbReference type="Pfam" id="PF02738">
    <property type="entry name" value="MoCoBD_1"/>
    <property type="match status" value="1"/>
</dbReference>
<dbReference type="PANTHER" id="PTHR11908:SF132">
    <property type="entry name" value="ALDEHYDE OXIDASE 1-RELATED"/>
    <property type="match status" value="1"/>
</dbReference>
<keyword evidence="4" id="KW-0560">Oxidoreductase</keyword>
<dbReference type="Gene3D" id="3.10.20.30">
    <property type="match status" value="1"/>
</dbReference>
<dbReference type="InterPro" id="IPR000674">
    <property type="entry name" value="Ald_Oxase/Xan_DH_a/b"/>
</dbReference>
<keyword evidence="5" id="KW-0408">Iron</keyword>
<keyword evidence="3" id="KW-0479">Metal-binding</keyword>
<evidence type="ECO:0000256" key="2">
    <source>
        <dbReference type="ARBA" id="ARBA00022505"/>
    </source>
</evidence>
<dbReference type="Gene3D" id="1.10.150.120">
    <property type="entry name" value="[2Fe-2S]-binding domain"/>
    <property type="match status" value="1"/>
</dbReference>
<dbReference type="PANTHER" id="PTHR11908">
    <property type="entry name" value="XANTHINE DEHYDROGENASE"/>
    <property type="match status" value="1"/>
</dbReference>
<dbReference type="Pfam" id="PF01799">
    <property type="entry name" value="Fer2_2"/>
    <property type="match status" value="1"/>
</dbReference>
<evidence type="ECO:0000313" key="8">
    <source>
        <dbReference type="EMBL" id="RFA11103.1"/>
    </source>
</evidence>
<feature type="domain" description="2Fe-2S ferredoxin-type" evidence="7">
    <location>
        <begin position="1"/>
        <end position="74"/>
    </location>
</feature>
<dbReference type="GO" id="GO:0016491">
    <property type="term" value="F:oxidoreductase activity"/>
    <property type="evidence" value="ECO:0007669"/>
    <property type="project" value="UniProtKB-KW"/>
</dbReference>
<dbReference type="InterPro" id="IPR016208">
    <property type="entry name" value="Ald_Oxase/xanthine_DH-like"/>
</dbReference>
<evidence type="ECO:0000256" key="4">
    <source>
        <dbReference type="ARBA" id="ARBA00023002"/>
    </source>
</evidence>
<dbReference type="InterPro" id="IPR006058">
    <property type="entry name" value="2Fe2S_fd_BS"/>
</dbReference>
<dbReference type="AlphaFoldDB" id="A0A3E0VNX2"/>
<accession>A0A3E0VNX2</accession>
<dbReference type="Pfam" id="PF00111">
    <property type="entry name" value="Fer2"/>
    <property type="match status" value="1"/>
</dbReference>
<dbReference type="InterPro" id="IPR036856">
    <property type="entry name" value="Ald_Oxase/Xan_DH_a/b_sf"/>
</dbReference>
<dbReference type="SUPFAM" id="SSF54665">
    <property type="entry name" value="CO dehydrogenase molybdoprotein N-domain-like"/>
    <property type="match status" value="1"/>
</dbReference>
<dbReference type="Proteomes" id="UP000256486">
    <property type="component" value="Unassembled WGS sequence"/>
</dbReference>
<dbReference type="Gene3D" id="3.90.1170.50">
    <property type="entry name" value="Aldehyde oxidase/xanthine dehydrogenase, a/b hammerhead"/>
    <property type="match status" value="1"/>
</dbReference>
<dbReference type="InterPro" id="IPR012675">
    <property type="entry name" value="Beta-grasp_dom_sf"/>
</dbReference>
<dbReference type="SUPFAM" id="SSF47741">
    <property type="entry name" value="CO dehydrogenase ISP C-domain like"/>
    <property type="match status" value="1"/>
</dbReference>
<evidence type="ECO:0000256" key="6">
    <source>
        <dbReference type="SAM" id="MobiDB-lite"/>
    </source>
</evidence>
<dbReference type="GO" id="GO:0005506">
    <property type="term" value="F:iron ion binding"/>
    <property type="evidence" value="ECO:0007669"/>
    <property type="project" value="InterPro"/>
</dbReference>
<dbReference type="RefSeq" id="WP_116416483.1">
    <property type="nucleotide sequence ID" value="NZ_NBWZ01000001.1"/>
</dbReference>
<sequence>MKFDVNGETLEVTPRAGQSLRTLLRDAEHFEVKKGCDTGDCGACSVLVDGTPVHSCVFPAHRATGRAITTVAGLGTPDDLHPVQQRFVDAAGFQCGFCTAGMVVTASTLTDADPADLPRLMKGNLCRCTGYRAINDALHGVSNIARPGCAGRTAGAGSLAASGTGCAGHDGSGCPAVPARTAPADEAAAASPLTSAATSAAELATVTAPGTSPEPVTGATTLLTETADPTTAAGTDAPTDTGRRAPTPVIRSVGTSVRAPAGANIVTGRERYTLDVAIPGLLHLVVLRSPHAHARITSIDTTAAAALEGVAAVFTHENVPHTLFSTARHQNRTEDPDDTLILDSVVRFRGQRVAVVVAESIGIAEEACRLLDVTYDVLPANFDPARAQEPGIPALHGDKDATFSRIADPNRNLVAQMHGEYGDLATGLADADVTVSGTWQTARISASALETHGTVGWLDDDQRLVLRTSSQVPFLVQTEIARIFDLELDAVRVFTTRVGGGFGGKQEIQTEDLVTLSVLATGRPVQYEMTRTDELTVVPCRHPMRTSVTLGATRDGRLTAMHVEVLSDTGAYGNHGPGTMFHGCAESVSLYNSPNKRVDAEAVYTNNMPSGAFRGYGLGQVIFGVESAMDDLAIALGMNPFDLRRLNAVGPDDPLVITHVEGDDLVFGGSYGLDQVLDLAQAALERGNGVPAPEGDEWKVGEGMATAMIATIPPRGHFSEASVTLGPDGVYTLSVGTAEFGNGTTTVHSQLAATALNTEPGLLVIRQSDTDVVPYDTGAFGSAGTVVAGKAVLAAATGLALKLRESAAALTGIPVDEWMLGAEGLSAGDRFVPLTEVAAFAAPAASAPASPDVVSMPGGRARVVATPDGITATGEHDGAQRSLAFNVHAFRVAVNTDTGEIRILQSIQGADAGFVINPEQCRGQVEGGVAQGLGTAMFEELIIGDDGVVLTSVLRNYHLPSLADLPVTEVYFAETSDGLGPFGAKSMSESPYNPVPAALANAVRDAIGVRPHELPISRDRVWRLLHG</sequence>
<dbReference type="InterPro" id="IPR002888">
    <property type="entry name" value="2Fe-2S-bd"/>
</dbReference>
<evidence type="ECO:0000256" key="5">
    <source>
        <dbReference type="ARBA" id="ARBA00023004"/>
    </source>
</evidence>
<protein>
    <submittedName>
        <fullName evidence="8">Aldehyde oxidase</fullName>
    </submittedName>
</protein>
<gene>
    <name evidence="8" type="ORF">B7R54_05230</name>
</gene>
<dbReference type="EMBL" id="NBWZ01000001">
    <property type="protein sequence ID" value="RFA11103.1"/>
    <property type="molecule type" value="Genomic_DNA"/>
</dbReference>
<dbReference type="PROSITE" id="PS00197">
    <property type="entry name" value="2FE2S_FER_1"/>
    <property type="match status" value="1"/>
</dbReference>
<evidence type="ECO:0000313" key="9">
    <source>
        <dbReference type="Proteomes" id="UP000256486"/>
    </source>
</evidence>
<dbReference type="PROSITE" id="PS51085">
    <property type="entry name" value="2FE2S_FER_2"/>
    <property type="match status" value="1"/>
</dbReference>
<dbReference type="Gene3D" id="3.30.365.10">
    <property type="entry name" value="Aldehyde oxidase/xanthine dehydrogenase, molybdopterin binding domain"/>
    <property type="match status" value="4"/>
</dbReference>
<reference evidence="8 9" key="1">
    <citation type="submission" date="2017-04" db="EMBL/GenBank/DDBJ databases">
        <title>Comparative genome analysis of Subtercola boreus.</title>
        <authorList>
            <person name="Cho Y.-J."/>
            <person name="Cho A."/>
            <person name="Kim O.-S."/>
            <person name="Lee J.-I."/>
        </authorList>
    </citation>
    <scope>NUCLEOTIDE SEQUENCE [LARGE SCALE GENOMIC DNA]</scope>
    <source>
        <strain evidence="8 9">K300</strain>
    </source>
</reference>